<dbReference type="InterPro" id="IPR023393">
    <property type="entry name" value="START-like_dom_sf"/>
</dbReference>
<reference evidence="1" key="3">
    <citation type="submission" date="2016-01" db="EMBL/GenBank/DDBJ databases">
        <authorList>
            <person name="Ana R.F.D.C."/>
            <person name="Tarcisio F."/>
            <person name="Maria L.L."/>
            <person name="Monica P."/>
            <person name="Wana L.O.D.C."/>
            <person name="Elisabetta G."/>
            <person name="Jeann R.D.C.B."/>
            <person name="Veronica D.S."/>
            <person name="Karla V.B.L."/>
            <person name="Roberto B."/>
            <person name="Antonella G."/>
            <person name="Anna F."/>
            <person name="Alessandro M."/>
            <person name="Pamela F."/>
            <person name="Francesca D.L."/>
            <person name="Giulia F.S."/>
            <person name="Sara T."/>
            <person name="Fabio R."/>
            <person name="Olivier J."/>
            <person name="Nicola S."/>
            <person name="Enrico T."/>
        </authorList>
    </citation>
    <scope>NUCLEOTIDE SEQUENCE</scope>
    <source>
        <strain evidence="1">FI-07156</strain>
    </source>
</reference>
<dbReference type="SUPFAM" id="SSF55961">
    <property type="entry name" value="Bet v1-like"/>
    <property type="match status" value="1"/>
</dbReference>
<reference evidence="2" key="2">
    <citation type="submission" date="2016-01" db="EMBL/GenBank/DDBJ databases">
        <authorList>
            <person name="Oliw E.H."/>
        </authorList>
    </citation>
    <scope>NUCLEOTIDE SEQUENCE</scope>
    <source>
        <strain evidence="2">IEC33</strain>
    </source>
</reference>
<dbReference type="Pfam" id="PF10604">
    <property type="entry name" value="Polyketide_cyc2"/>
    <property type="match status" value="1"/>
</dbReference>
<dbReference type="STRING" id="767916.AWB91_17165"/>
<dbReference type="OrthoDB" id="3681637at2"/>
<sequence length="157" mass="17047">MAKLSGSIDVPLPPEVAWKHASDLSRYKDWLTIHRVWRSTLPDDIDKGTVVESIVEVKGMYNRIKWTVVRYKPPEGMTLNGDGVGGVKVKLMAKVRPTDEGSIVGFDVHLGGPALFGPIGMIVAAALRSDINQSLRNFVRVFTAPDPGMNGHGGARA</sequence>
<dbReference type="InterPro" id="IPR019587">
    <property type="entry name" value="Polyketide_cyclase/dehydratase"/>
</dbReference>
<dbReference type="RefSeq" id="WP_085093438.1">
    <property type="nucleotide sequence ID" value="NZ_JACKVQ010000003.1"/>
</dbReference>
<accession>A0A1X2A3U8</accession>
<dbReference type="Proteomes" id="UP000193801">
    <property type="component" value="Unassembled WGS sequence"/>
</dbReference>
<evidence type="ECO:0000313" key="4">
    <source>
        <dbReference type="Proteomes" id="UP000193801"/>
    </source>
</evidence>
<comment type="caution">
    <text evidence="2">The sequence shown here is derived from an EMBL/GenBank/DDBJ whole genome shotgun (WGS) entry which is preliminary data.</text>
</comment>
<dbReference type="EMBL" id="LQPK01000015">
    <property type="protein sequence ID" value="ORW31076.1"/>
    <property type="molecule type" value="Genomic_DNA"/>
</dbReference>
<reference evidence="3 4" key="1">
    <citation type="journal article" date="2015" name="Emerg. Microbes Infect.">
        <title>Characterization of 17 strains belonging to the Mycobacterium simiae complex and description of Mycobacterium paraense sp. nov.</title>
        <authorList>
            <person name="Fusco da Costa A.R."/>
            <person name="Fedrizzi T."/>
            <person name="Lopes M.L."/>
            <person name="Pecorari M."/>
            <person name="Oliveira da Costa W.L."/>
            <person name="Giacobazzi E."/>
            <person name="da Costa Bahia J.R."/>
            <person name="De Sanctis V."/>
            <person name="Batista Lima K.V."/>
            <person name="Bertorelli R."/>
            <person name="Grottola A."/>
            <person name="Fabio A."/>
            <person name="Mariottini A."/>
            <person name="Ferretti P."/>
            <person name="Di Leva F."/>
            <person name="Fregni Serpini G."/>
            <person name="Tagliazucchi S."/>
            <person name="Rumpianesi F."/>
            <person name="Jousson O."/>
            <person name="Segata N."/>
            <person name="Tortoli E."/>
        </authorList>
    </citation>
    <scope>NUCLEOTIDE SEQUENCE [LARGE SCALE GENOMIC DNA]</scope>
    <source>
        <strain evidence="1 4">FI-07156</strain>
        <strain evidence="2 3">IEC33</strain>
    </source>
</reference>
<protein>
    <submittedName>
        <fullName evidence="2">Toxin</fullName>
    </submittedName>
</protein>
<dbReference type="AlphaFoldDB" id="A0A1X2A3U8"/>
<dbReference type="CDD" id="cd07812">
    <property type="entry name" value="SRPBCC"/>
    <property type="match status" value="1"/>
</dbReference>
<name>A0A1X2A3U8_9MYCO</name>
<gene>
    <name evidence="2" type="ORF">AWB90_27165</name>
    <name evidence="1" type="ORF">AWB91_17165</name>
</gene>
<proteinExistence type="predicted"/>
<evidence type="ECO:0000313" key="1">
    <source>
        <dbReference type="EMBL" id="ORW31076.1"/>
    </source>
</evidence>
<dbReference type="EMBL" id="LQPN01000080">
    <property type="protein sequence ID" value="ORW36800.1"/>
    <property type="molecule type" value="Genomic_DNA"/>
</dbReference>
<dbReference type="Gene3D" id="3.30.530.20">
    <property type="match status" value="1"/>
</dbReference>
<dbReference type="Proteomes" id="UP000193285">
    <property type="component" value="Unassembled WGS sequence"/>
</dbReference>
<organism evidence="2 3">
    <name type="scientific">Mycobacterium paraense</name>
    <dbReference type="NCBI Taxonomy" id="767916"/>
    <lineage>
        <taxon>Bacteria</taxon>
        <taxon>Bacillati</taxon>
        <taxon>Actinomycetota</taxon>
        <taxon>Actinomycetes</taxon>
        <taxon>Mycobacteriales</taxon>
        <taxon>Mycobacteriaceae</taxon>
        <taxon>Mycobacterium</taxon>
        <taxon>Mycobacterium simiae complex</taxon>
    </lineage>
</organism>
<evidence type="ECO:0000313" key="2">
    <source>
        <dbReference type="EMBL" id="ORW36800.1"/>
    </source>
</evidence>
<evidence type="ECO:0000313" key="3">
    <source>
        <dbReference type="Proteomes" id="UP000193285"/>
    </source>
</evidence>
<keyword evidence="4" id="KW-1185">Reference proteome</keyword>